<dbReference type="Gene3D" id="1.10.287.2250">
    <property type="match status" value="1"/>
</dbReference>
<proteinExistence type="predicted"/>
<dbReference type="InterPro" id="IPR038765">
    <property type="entry name" value="Papain-like_cys_pep_sf"/>
</dbReference>
<evidence type="ECO:0000259" key="2">
    <source>
        <dbReference type="SMART" id="SM00848"/>
    </source>
</evidence>
<evidence type="ECO:0000313" key="3">
    <source>
        <dbReference type="EMBL" id="CAL4912523.1"/>
    </source>
</evidence>
<protein>
    <recommendedName>
        <fullName evidence="2">Cathepsin propeptide inhibitor domain-containing protein</fullName>
    </recommendedName>
</protein>
<sequence>MSLRSLGYLLTRRFYPRKICSQQAEFLPGIVSQAASVPAAGGPGRSLHSLRDLGYGENAYGPLVATALVGGLGILIFKKHPDGADNNVTDKDTKEVRNKKPEVTDNKPMQVQVTNIEKRDVDMEARFHEWMKRVGRAYPNCDEEARRFELFKERVKLVESLHKSSFPYLPNKFADRTDKEIMVMTARSRRVPFTLESQRYEDEALSRMVELRLACSQGRSHRGGAREGLAPPNAPKLMIKANEEMSTPQKK</sequence>
<dbReference type="SUPFAM" id="SSF54001">
    <property type="entry name" value="Cysteine proteinases"/>
    <property type="match status" value="1"/>
</dbReference>
<feature type="domain" description="Cathepsin propeptide inhibitor" evidence="2">
    <location>
        <begin position="127"/>
        <end position="181"/>
    </location>
</feature>
<dbReference type="Proteomes" id="UP001497457">
    <property type="component" value="Chromosome 15b"/>
</dbReference>
<dbReference type="InterPro" id="IPR013201">
    <property type="entry name" value="Prot_inhib_I29"/>
</dbReference>
<name>A0ABC8XRI2_9POAL</name>
<evidence type="ECO:0000313" key="4">
    <source>
        <dbReference type="EMBL" id="CAL4929000.1"/>
    </source>
</evidence>
<gene>
    <name evidence="3" type="ORF">URODEC1_LOCUS15657</name>
    <name evidence="4" type="ORF">URODEC1_LOCUS25541</name>
</gene>
<dbReference type="SMART" id="SM00848">
    <property type="entry name" value="Inhibitor_I29"/>
    <property type="match status" value="1"/>
</dbReference>
<evidence type="ECO:0000256" key="1">
    <source>
        <dbReference type="SAM" id="MobiDB-lite"/>
    </source>
</evidence>
<dbReference type="EMBL" id="OZ075123">
    <property type="protein sequence ID" value="CAL4912523.1"/>
    <property type="molecule type" value="Genomic_DNA"/>
</dbReference>
<organism evidence="4 5">
    <name type="scientific">Urochloa decumbens</name>
    <dbReference type="NCBI Taxonomy" id="240449"/>
    <lineage>
        <taxon>Eukaryota</taxon>
        <taxon>Viridiplantae</taxon>
        <taxon>Streptophyta</taxon>
        <taxon>Embryophyta</taxon>
        <taxon>Tracheophyta</taxon>
        <taxon>Spermatophyta</taxon>
        <taxon>Magnoliopsida</taxon>
        <taxon>Liliopsida</taxon>
        <taxon>Poales</taxon>
        <taxon>Poaceae</taxon>
        <taxon>PACMAD clade</taxon>
        <taxon>Panicoideae</taxon>
        <taxon>Panicodae</taxon>
        <taxon>Paniceae</taxon>
        <taxon>Melinidinae</taxon>
        <taxon>Urochloa</taxon>
    </lineage>
</organism>
<reference evidence="4" key="1">
    <citation type="submission" date="2024-10" db="EMBL/GenBank/DDBJ databases">
        <authorList>
            <person name="Ryan C."/>
        </authorList>
    </citation>
    <scope>NUCLEOTIDE SEQUENCE [LARGE SCALE GENOMIC DNA]</scope>
</reference>
<dbReference type="Proteomes" id="UP001497457">
    <property type="component" value="Chromosome 13rd"/>
</dbReference>
<accession>A0ABC8XRI2</accession>
<dbReference type="AlphaFoldDB" id="A0ABC8XRI2"/>
<keyword evidence="5" id="KW-1185">Reference proteome</keyword>
<evidence type="ECO:0000313" key="5">
    <source>
        <dbReference type="Proteomes" id="UP001497457"/>
    </source>
</evidence>
<feature type="region of interest" description="Disordered" evidence="1">
    <location>
        <begin position="220"/>
        <end position="251"/>
    </location>
</feature>
<dbReference type="Pfam" id="PF08246">
    <property type="entry name" value="Inhibitor_I29"/>
    <property type="match status" value="1"/>
</dbReference>
<dbReference type="EMBL" id="OZ075125">
    <property type="protein sequence ID" value="CAL4929000.1"/>
    <property type="molecule type" value="Genomic_DNA"/>
</dbReference>